<dbReference type="GO" id="GO:0015631">
    <property type="term" value="F:tubulin binding"/>
    <property type="evidence" value="ECO:0007669"/>
    <property type="project" value="TreeGrafter"/>
</dbReference>
<dbReference type="PANTHER" id="PTHR28190">
    <property type="entry name" value="NUCLEAR MIGRATION PROTEIN NUM1"/>
    <property type="match status" value="1"/>
</dbReference>
<feature type="compositionally biased region" description="Polar residues" evidence="1">
    <location>
        <begin position="660"/>
        <end position="669"/>
    </location>
</feature>
<feature type="compositionally biased region" description="Basic and acidic residues" evidence="1">
    <location>
        <begin position="714"/>
        <end position="729"/>
    </location>
</feature>
<feature type="region of interest" description="Disordered" evidence="1">
    <location>
        <begin position="364"/>
        <end position="447"/>
    </location>
</feature>
<dbReference type="EMBL" id="CAJVPI010000313">
    <property type="protein sequence ID" value="CAG8517692.1"/>
    <property type="molecule type" value="Genomic_DNA"/>
</dbReference>
<feature type="compositionally biased region" description="Basic and acidic residues" evidence="1">
    <location>
        <begin position="902"/>
        <end position="911"/>
    </location>
</feature>
<dbReference type="AlphaFoldDB" id="A0A9N9F902"/>
<dbReference type="Gene3D" id="2.30.29.30">
    <property type="entry name" value="Pleckstrin-homology domain (PH domain)/Phosphotyrosine-binding domain (PTB)"/>
    <property type="match status" value="1"/>
</dbReference>
<accession>A0A9N9F902</accession>
<feature type="compositionally biased region" description="Low complexity" evidence="1">
    <location>
        <begin position="525"/>
        <end position="540"/>
    </location>
</feature>
<evidence type="ECO:0000259" key="2">
    <source>
        <dbReference type="PROSITE" id="PS50003"/>
    </source>
</evidence>
<dbReference type="Proteomes" id="UP000789739">
    <property type="component" value="Unassembled WGS sequence"/>
</dbReference>
<feature type="region of interest" description="Disordered" evidence="1">
    <location>
        <begin position="283"/>
        <end position="305"/>
    </location>
</feature>
<feature type="region of interest" description="Disordered" evidence="1">
    <location>
        <begin position="660"/>
        <end position="681"/>
    </location>
</feature>
<feature type="compositionally biased region" description="Polar residues" evidence="1">
    <location>
        <begin position="291"/>
        <end position="305"/>
    </location>
</feature>
<feature type="region of interest" description="Disordered" evidence="1">
    <location>
        <begin position="1"/>
        <end position="27"/>
    </location>
</feature>
<feature type="compositionally biased region" description="Basic and acidic residues" evidence="1">
    <location>
        <begin position="369"/>
        <end position="382"/>
    </location>
</feature>
<proteinExistence type="predicted"/>
<dbReference type="SUPFAM" id="SSF50729">
    <property type="entry name" value="PH domain-like"/>
    <property type="match status" value="1"/>
</dbReference>
<feature type="domain" description="PH" evidence="2">
    <location>
        <begin position="780"/>
        <end position="891"/>
    </location>
</feature>
<name>A0A9N9F902_9GLOM</name>
<dbReference type="OrthoDB" id="2149224at2759"/>
<evidence type="ECO:0000313" key="3">
    <source>
        <dbReference type="EMBL" id="CAG8517692.1"/>
    </source>
</evidence>
<keyword evidence="4" id="KW-1185">Reference proteome</keyword>
<feature type="region of interest" description="Disordered" evidence="1">
    <location>
        <begin position="498"/>
        <end position="576"/>
    </location>
</feature>
<feature type="compositionally biased region" description="Polar residues" evidence="1">
    <location>
        <begin position="128"/>
        <end position="137"/>
    </location>
</feature>
<feature type="region of interest" description="Disordered" evidence="1">
    <location>
        <begin position="99"/>
        <end position="151"/>
    </location>
</feature>
<feature type="region of interest" description="Disordered" evidence="1">
    <location>
        <begin position="945"/>
        <end position="988"/>
    </location>
</feature>
<dbReference type="PANTHER" id="PTHR28190:SF2">
    <property type="entry name" value="MIGRATION PROTEIN, PUTATIVE (AFU_ORTHOLOGUE AFUA_2G07730)-RELATED"/>
    <property type="match status" value="1"/>
</dbReference>
<dbReference type="GO" id="GO:0000226">
    <property type="term" value="P:microtubule cytoskeleton organization"/>
    <property type="evidence" value="ECO:0007669"/>
    <property type="project" value="TreeGrafter"/>
</dbReference>
<evidence type="ECO:0000256" key="1">
    <source>
        <dbReference type="SAM" id="MobiDB-lite"/>
    </source>
</evidence>
<feature type="compositionally biased region" description="Polar residues" evidence="1">
    <location>
        <begin position="99"/>
        <end position="112"/>
    </location>
</feature>
<reference evidence="3" key="1">
    <citation type="submission" date="2021-06" db="EMBL/GenBank/DDBJ databases">
        <authorList>
            <person name="Kallberg Y."/>
            <person name="Tangrot J."/>
            <person name="Rosling A."/>
        </authorList>
    </citation>
    <scope>NUCLEOTIDE SEQUENCE</scope>
    <source>
        <strain evidence="3">BR232B</strain>
    </source>
</reference>
<dbReference type="GO" id="GO:0005938">
    <property type="term" value="C:cell cortex"/>
    <property type="evidence" value="ECO:0007669"/>
    <property type="project" value="InterPro"/>
</dbReference>
<organism evidence="3 4">
    <name type="scientific">Paraglomus brasilianum</name>
    <dbReference type="NCBI Taxonomy" id="144538"/>
    <lineage>
        <taxon>Eukaryota</taxon>
        <taxon>Fungi</taxon>
        <taxon>Fungi incertae sedis</taxon>
        <taxon>Mucoromycota</taxon>
        <taxon>Glomeromycotina</taxon>
        <taxon>Glomeromycetes</taxon>
        <taxon>Paraglomerales</taxon>
        <taxon>Paraglomeraceae</taxon>
        <taxon>Paraglomus</taxon>
    </lineage>
</organism>
<dbReference type="InterPro" id="IPR053005">
    <property type="entry name" value="Nuclear_Pos-Cytoskel_Interact"/>
</dbReference>
<feature type="compositionally biased region" description="Low complexity" evidence="1">
    <location>
        <begin position="731"/>
        <end position="742"/>
    </location>
</feature>
<feature type="region of interest" description="Disordered" evidence="1">
    <location>
        <begin position="699"/>
        <end position="769"/>
    </location>
</feature>
<gene>
    <name evidence="3" type="ORF">PBRASI_LOCUS3452</name>
</gene>
<feature type="compositionally biased region" description="Polar residues" evidence="1">
    <location>
        <begin position="912"/>
        <end position="926"/>
    </location>
</feature>
<evidence type="ECO:0000313" key="4">
    <source>
        <dbReference type="Proteomes" id="UP000789739"/>
    </source>
</evidence>
<dbReference type="InterPro" id="IPR024774">
    <property type="entry name" value="PH_dom-Mcp5-type"/>
</dbReference>
<feature type="region of interest" description="Disordered" evidence="1">
    <location>
        <begin position="622"/>
        <end position="643"/>
    </location>
</feature>
<dbReference type="GO" id="GO:0032065">
    <property type="term" value="P:maintenance of protein location in cell cortex"/>
    <property type="evidence" value="ECO:0007669"/>
    <property type="project" value="InterPro"/>
</dbReference>
<feature type="compositionally biased region" description="Polar residues" evidence="1">
    <location>
        <begin position="750"/>
        <end position="769"/>
    </location>
</feature>
<feature type="compositionally biased region" description="Acidic residues" evidence="1">
    <location>
        <begin position="979"/>
        <end position="988"/>
    </location>
</feature>
<sequence length="1008" mass="112330">MVSNSTPDIVVSSSSSRRSAYMGNPQTPAQFIQQLQEQLNEKIKQTQQTAALGQDLLQQQEAITKRIKELEQIEGDVTPELKNKLNELEEAAKALDARTQNLEGVSTNTTNLGHAPLRSASPALETPGLSQQAASPSRNRRQRNTNRNHDMEFATSIGQKRTLEAISRQLRAKEESEDALKAENYSLYGEIQTLEGQVKELTDTIDKLQKDLKKGEKALASATDLIEQLKAKEAKLTNQLDDYKKRHDEAMNNNRKLRAAMKREIENLERVNEELRKELEKYKVPKKPSASAASGTEATDAQVSGHTVEFVKETVEIRDTTMEALQNAQKMIAQMKVSLQKEKNEKLEIKELLQAREEEIESLRNNLDFGHDPTGRNRRDKAAEEDDVLSDDVMSHDGYDDENINKNNRPSSDMFRRGSPLARRPGSNRSFRKKPLLEGQVDEEDEDMLATERDELITGEVIKRDADGNVIPQSTESYEGLDPNEIEAERAAALSLLTKGKSPTEQLVNSEARHNRQSSVGSLDSSAESFASAKESNAASVSRRESAMSLRNSGVPRRESAFVQSRGSKAVGSKRDVDEIKTYADAETQTDLTKLEIGTQTADSLDNPVYDENRFTLDLSSKTNARGKSPINSTDVPSRPLFGPTEETLRRANSVFLRPNSSLSRNSTVSKDKDGNSIILNGKTADSVPQYKSIPPIQSIAAQGSRSVPGVDEITPKADGRPMSPDHKHSPSSVSTSSSDSTATDRSRPLSGSSVADLTPSSDNMFRSGTDPTVIQFITQTMIGEFMYKYTRRKFGTPAKRNRRFFWVHPFTKILYWSDKDPGGRDGDSKVQVQAAYIAAVRQENDSNPFPRDLYDKSIIVMTRGGREVKFTAKDKERHDLWYQALNHLVNDAADTGMRSRAGSDELHLDNETTSPNGTLRSNNMPRVITKKSSFSQIKDFLRRDRQSGTQPPHHLSHEADLNKQPPMGATSRDVPVLDNDDEEDDFEIENVRECCGGRHDVGTYSSQ</sequence>
<feature type="region of interest" description="Disordered" evidence="1">
    <location>
        <begin position="898"/>
        <end position="926"/>
    </location>
</feature>
<feature type="compositionally biased region" description="Polar residues" evidence="1">
    <location>
        <begin position="622"/>
        <end position="636"/>
    </location>
</feature>
<dbReference type="PROSITE" id="PS50003">
    <property type="entry name" value="PH_DOMAIN"/>
    <property type="match status" value="1"/>
</dbReference>
<dbReference type="InterPro" id="IPR001849">
    <property type="entry name" value="PH_domain"/>
</dbReference>
<protein>
    <submittedName>
        <fullName evidence="3">4359_t:CDS:1</fullName>
    </submittedName>
</protein>
<comment type="caution">
    <text evidence="3">The sequence shown here is derived from an EMBL/GenBank/DDBJ whole genome shotgun (WGS) entry which is preliminary data.</text>
</comment>
<dbReference type="GO" id="GO:0005543">
    <property type="term" value="F:phospholipid binding"/>
    <property type="evidence" value="ECO:0007669"/>
    <property type="project" value="InterPro"/>
</dbReference>
<dbReference type="Pfam" id="PF12814">
    <property type="entry name" value="Mcp5_PH"/>
    <property type="match status" value="1"/>
</dbReference>
<dbReference type="InterPro" id="IPR011993">
    <property type="entry name" value="PH-like_dom_sf"/>
</dbReference>
<dbReference type="CDD" id="cd13365">
    <property type="entry name" value="PH_PLC_plant-like"/>
    <property type="match status" value="1"/>
</dbReference>
<dbReference type="GO" id="GO:0005739">
    <property type="term" value="C:mitochondrion"/>
    <property type="evidence" value="ECO:0007669"/>
    <property type="project" value="TreeGrafter"/>
</dbReference>